<dbReference type="RefSeq" id="XP_019634670.1">
    <property type="nucleotide sequence ID" value="XM_019779111.1"/>
</dbReference>
<sequence>MGAGTACSGCRRWSTVVAEVSTRRTMDNAYSNDVEESYESDHAWLDPEERDEKSDRNNRGTPTRTFIWVFKLVMELRKVNRVIGHLKQRLTCAKGRIKQHEAKLRGFLSKLGQLDSDVYDLQDPDDVHLLHKNWKALYDEIQAWLGGPEAAMTSDSSDAESESDTESESVAESESEIDNSLNSSLHLTLYQKLYRKLIHVKREAFSRLFHII</sequence>
<dbReference type="GeneID" id="109477761"/>
<feature type="compositionally biased region" description="Acidic residues" evidence="1">
    <location>
        <begin position="157"/>
        <end position="177"/>
    </location>
</feature>
<dbReference type="Proteomes" id="UP000515135">
    <property type="component" value="Unplaced"/>
</dbReference>
<evidence type="ECO:0000313" key="3">
    <source>
        <dbReference type="RefSeq" id="XP_019634670.1"/>
    </source>
</evidence>
<dbReference type="AlphaFoldDB" id="A0A6P4YZD5"/>
<feature type="region of interest" description="Disordered" evidence="1">
    <location>
        <begin position="150"/>
        <end position="177"/>
    </location>
</feature>
<name>A0A6P4YZD5_BRABE</name>
<gene>
    <name evidence="3" type="primary">LOC109477761</name>
</gene>
<evidence type="ECO:0000313" key="2">
    <source>
        <dbReference type="Proteomes" id="UP000515135"/>
    </source>
</evidence>
<dbReference type="KEGG" id="bbel:109477761"/>
<keyword evidence="2" id="KW-1185">Reference proteome</keyword>
<proteinExistence type="predicted"/>
<dbReference type="OrthoDB" id="10564254at2759"/>
<protein>
    <submittedName>
        <fullName evidence="3">Uncharacterized protein LOC109477761</fullName>
    </submittedName>
</protein>
<reference evidence="3" key="1">
    <citation type="submission" date="2025-08" db="UniProtKB">
        <authorList>
            <consortium name="RefSeq"/>
        </authorList>
    </citation>
    <scope>IDENTIFICATION</scope>
    <source>
        <tissue evidence="3">Gonad</tissue>
    </source>
</reference>
<accession>A0A6P4YZD5</accession>
<evidence type="ECO:0000256" key="1">
    <source>
        <dbReference type="SAM" id="MobiDB-lite"/>
    </source>
</evidence>
<organism evidence="2 3">
    <name type="scientific">Branchiostoma belcheri</name>
    <name type="common">Amphioxus</name>
    <dbReference type="NCBI Taxonomy" id="7741"/>
    <lineage>
        <taxon>Eukaryota</taxon>
        <taxon>Metazoa</taxon>
        <taxon>Chordata</taxon>
        <taxon>Cephalochordata</taxon>
        <taxon>Leptocardii</taxon>
        <taxon>Amphioxiformes</taxon>
        <taxon>Branchiostomatidae</taxon>
        <taxon>Branchiostoma</taxon>
    </lineage>
</organism>